<gene>
    <name evidence="1" type="ORF">SDC9_122549</name>
</gene>
<sequence>MNSKKGETTNFFDINIVYINNNISNFEQIQNKLSDVLERIQEDSAKAVISAAVVPD</sequence>
<accession>A0A645CF77</accession>
<name>A0A645CF77_9ZZZZ</name>
<protein>
    <submittedName>
        <fullName evidence="1">Uncharacterized protein</fullName>
    </submittedName>
</protein>
<evidence type="ECO:0000313" key="1">
    <source>
        <dbReference type="EMBL" id="MPM75555.1"/>
    </source>
</evidence>
<organism evidence="1">
    <name type="scientific">bioreactor metagenome</name>
    <dbReference type="NCBI Taxonomy" id="1076179"/>
    <lineage>
        <taxon>unclassified sequences</taxon>
        <taxon>metagenomes</taxon>
        <taxon>ecological metagenomes</taxon>
    </lineage>
</organism>
<proteinExistence type="predicted"/>
<dbReference type="EMBL" id="VSSQ01026703">
    <property type="protein sequence ID" value="MPM75555.1"/>
    <property type="molecule type" value="Genomic_DNA"/>
</dbReference>
<reference evidence="1" key="1">
    <citation type="submission" date="2019-08" db="EMBL/GenBank/DDBJ databases">
        <authorList>
            <person name="Kucharzyk K."/>
            <person name="Murdoch R.W."/>
            <person name="Higgins S."/>
            <person name="Loffler F."/>
        </authorList>
    </citation>
    <scope>NUCLEOTIDE SEQUENCE</scope>
</reference>
<dbReference type="AlphaFoldDB" id="A0A645CF77"/>
<comment type="caution">
    <text evidence="1">The sequence shown here is derived from an EMBL/GenBank/DDBJ whole genome shotgun (WGS) entry which is preliminary data.</text>
</comment>